<dbReference type="AlphaFoldDB" id="A0AAD4S3A4"/>
<evidence type="ECO:0000256" key="1">
    <source>
        <dbReference type="SAM" id="SignalP"/>
    </source>
</evidence>
<sequence>MKMFSSTAQLVVALSLCLLLLGFSYSAEAAARPITDVAGAAANDQRCHLFKVHCAEDAECIKLCQSKGYGAGFCLSPPASSNREEKIVVNRFAVVTLFGCCCPRH</sequence>
<accession>A0AAD4S3A4</accession>
<feature type="signal peptide" evidence="1">
    <location>
        <begin position="1"/>
        <end position="29"/>
    </location>
</feature>
<evidence type="ECO:0000313" key="2">
    <source>
        <dbReference type="EMBL" id="KAI3853713.1"/>
    </source>
</evidence>
<proteinExistence type="predicted"/>
<dbReference type="Proteomes" id="UP001202328">
    <property type="component" value="Unassembled WGS sequence"/>
</dbReference>
<keyword evidence="3" id="KW-1185">Reference proteome</keyword>
<name>A0AAD4S3A4_9MAGN</name>
<keyword evidence="1" id="KW-0732">Signal</keyword>
<organism evidence="2 3">
    <name type="scientific">Papaver atlanticum</name>
    <dbReference type="NCBI Taxonomy" id="357466"/>
    <lineage>
        <taxon>Eukaryota</taxon>
        <taxon>Viridiplantae</taxon>
        <taxon>Streptophyta</taxon>
        <taxon>Embryophyta</taxon>
        <taxon>Tracheophyta</taxon>
        <taxon>Spermatophyta</taxon>
        <taxon>Magnoliopsida</taxon>
        <taxon>Ranunculales</taxon>
        <taxon>Papaveraceae</taxon>
        <taxon>Papaveroideae</taxon>
        <taxon>Papaver</taxon>
    </lineage>
</organism>
<feature type="chain" id="PRO_5042091712" evidence="1">
    <location>
        <begin position="30"/>
        <end position="105"/>
    </location>
</feature>
<protein>
    <submittedName>
        <fullName evidence="2">Uncharacterized protein</fullName>
    </submittedName>
</protein>
<evidence type="ECO:0000313" key="3">
    <source>
        <dbReference type="Proteomes" id="UP001202328"/>
    </source>
</evidence>
<reference evidence="2" key="1">
    <citation type="submission" date="2022-04" db="EMBL/GenBank/DDBJ databases">
        <title>A functionally conserved STORR gene fusion in Papaver species that diverged 16.8 million years ago.</title>
        <authorList>
            <person name="Catania T."/>
        </authorList>
    </citation>
    <scope>NUCLEOTIDE SEQUENCE</scope>
    <source>
        <strain evidence="2">S-188037</strain>
    </source>
</reference>
<comment type="caution">
    <text evidence="2">The sequence shown here is derived from an EMBL/GenBank/DDBJ whole genome shotgun (WGS) entry which is preliminary data.</text>
</comment>
<gene>
    <name evidence="2" type="ORF">MKW98_025230</name>
</gene>
<dbReference type="EMBL" id="JAJJMB010015535">
    <property type="protein sequence ID" value="KAI3853713.1"/>
    <property type="molecule type" value="Genomic_DNA"/>
</dbReference>